<accession>A0A2U1DFC6</accession>
<dbReference type="InterPro" id="IPR010982">
    <property type="entry name" value="Lambda_DNA-bd_dom_sf"/>
</dbReference>
<dbReference type="Proteomes" id="UP000245433">
    <property type="component" value="Unassembled WGS sequence"/>
</dbReference>
<dbReference type="PROSITE" id="PS50943">
    <property type="entry name" value="HTH_CROC1"/>
    <property type="match status" value="1"/>
</dbReference>
<organism evidence="2 3">
    <name type="scientific">Convivina intestini</name>
    <dbReference type="NCBI Taxonomy" id="1505726"/>
    <lineage>
        <taxon>Bacteria</taxon>
        <taxon>Bacillati</taxon>
        <taxon>Bacillota</taxon>
        <taxon>Bacilli</taxon>
        <taxon>Lactobacillales</taxon>
        <taxon>Lactobacillaceae</taxon>
        <taxon>Convivina</taxon>
    </lineage>
</organism>
<dbReference type="SMART" id="SM00530">
    <property type="entry name" value="HTH_XRE"/>
    <property type="match status" value="1"/>
</dbReference>
<protein>
    <submittedName>
        <fullName evidence="2">Rgg/GadR/MutR family transcriptional activator</fullName>
    </submittedName>
</protein>
<evidence type="ECO:0000313" key="3">
    <source>
        <dbReference type="Proteomes" id="UP000245433"/>
    </source>
</evidence>
<dbReference type="InterPro" id="IPR053163">
    <property type="entry name" value="HTH-type_regulator_Rgg"/>
</dbReference>
<feature type="domain" description="HTH cro/C1-type" evidence="1">
    <location>
        <begin position="12"/>
        <end position="61"/>
    </location>
</feature>
<keyword evidence="3" id="KW-1185">Reference proteome</keyword>
<dbReference type="OrthoDB" id="34624at2"/>
<gene>
    <name evidence="2" type="ORF">C7384_101293</name>
</gene>
<sequence>MVEIGEVFNTFRKGKNITLKEASRGIVSYTFLSKFERGLTDISFMHLLELLDRINVQLSEFEFLYQKLNSYTNDLLPTLQRAYQSSDFDSLNDHLRLWQNKSDKFSKLQVIQIKMMLTTLDKGTITAKEIKILQNYFQSITNWTFFELYLFGHAIPFLEKEFMLNLFQELHKKAILYDQFRYDSFSMLFYIYNNMILHMLEKQNSTVAKQLLDRLAFYFKDQERDYYHRARLFNLQGLTLYLSGNKKEGLKLIKKSNLITYLAQDNNDFLSNEKAYLSKFLSQDEIQKVFDLELI</sequence>
<name>A0A2U1DFC6_9LACO</name>
<dbReference type="SUPFAM" id="SSF47413">
    <property type="entry name" value="lambda repressor-like DNA-binding domains"/>
    <property type="match status" value="1"/>
</dbReference>
<evidence type="ECO:0000313" key="2">
    <source>
        <dbReference type="EMBL" id="PVY86377.1"/>
    </source>
</evidence>
<dbReference type="Gene3D" id="1.25.40.10">
    <property type="entry name" value="Tetratricopeptide repeat domain"/>
    <property type="match status" value="1"/>
</dbReference>
<dbReference type="GO" id="GO:0003677">
    <property type="term" value="F:DNA binding"/>
    <property type="evidence" value="ECO:0007669"/>
    <property type="project" value="InterPro"/>
</dbReference>
<proteinExistence type="predicted"/>
<dbReference type="CDD" id="cd00093">
    <property type="entry name" value="HTH_XRE"/>
    <property type="match status" value="1"/>
</dbReference>
<dbReference type="NCBIfam" id="TIGR01716">
    <property type="entry name" value="RGG_Cterm"/>
    <property type="match status" value="1"/>
</dbReference>
<evidence type="ECO:0000259" key="1">
    <source>
        <dbReference type="PROSITE" id="PS50943"/>
    </source>
</evidence>
<dbReference type="InterPro" id="IPR001387">
    <property type="entry name" value="Cro/C1-type_HTH"/>
</dbReference>
<dbReference type="InterPro" id="IPR011990">
    <property type="entry name" value="TPR-like_helical_dom_sf"/>
</dbReference>
<dbReference type="PANTHER" id="PTHR37038">
    <property type="entry name" value="TRANSCRIPTIONAL REGULATOR-RELATED"/>
    <property type="match status" value="1"/>
</dbReference>
<dbReference type="EMBL" id="QEKT01000001">
    <property type="protein sequence ID" value="PVY86377.1"/>
    <property type="molecule type" value="Genomic_DNA"/>
</dbReference>
<dbReference type="PANTHER" id="PTHR37038:SF12">
    <property type="entry name" value="TRANSCRIPTIONAL REGULATOR"/>
    <property type="match status" value="1"/>
</dbReference>
<comment type="caution">
    <text evidence="2">The sequence shown here is derived from an EMBL/GenBank/DDBJ whole genome shotgun (WGS) entry which is preliminary data.</text>
</comment>
<dbReference type="RefSeq" id="WP_089937711.1">
    <property type="nucleotide sequence ID" value="NZ_CAKOEX010000001.1"/>
</dbReference>
<dbReference type="Pfam" id="PF21259">
    <property type="entry name" value="Rgg_C"/>
    <property type="match status" value="1"/>
</dbReference>
<dbReference type="AlphaFoldDB" id="A0A2U1DFC6"/>
<reference evidence="2 3" key="1">
    <citation type="submission" date="2018-04" db="EMBL/GenBank/DDBJ databases">
        <title>Genomic Encyclopedia of Type Strains, Phase IV (KMG-IV): sequencing the most valuable type-strain genomes for metagenomic binning, comparative biology and taxonomic classification.</title>
        <authorList>
            <person name="Goeker M."/>
        </authorList>
    </citation>
    <scope>NUCLEOTIDE SEQUENCE [LARGE SCALE GENOMIC DNA]</scope>
    <source>
        <strain evidence="2 3">DSM 28795</strain>
    </source>
</reference>
<dbReference type="Pfam" id="PF01381">
    <property type="entry name" value="HTH_3"/>
    <property type="match status" value="1"/>
</dbReference>
<dbReference type="InterPro" id="IPR010057">
    <property type="entry name" value="Transcription_activator_Rgg_C"/>
</dbReference>